<feature type="compositionally biased region" description="Low complexity" evidence="2">
    <location>
        <begin position="284"/>
        <end position="302"/>
    </location>
</feature>
<feature type="domain" description="Centrosome-associated FAM110 N-terminal" evidence="4">
    <location>
        <begin position="28"/>
        <end position="88"/>
    </location>
</feature>
<feature type="region of interest" description="Disordered" evidence="2">
    <location>
        <begin position="1"/>
        <end position="29"/>
    </location>
</feature>
<dbReference type="RefSeq" id="XP_030641049.1">
    <property type="nucleotide sequence ID" value="XM_030785189.1"/>
</dbReference>
<keyword evidence="5" id="KW-1185">Reference proteome</keyword>
<dbReference type="Pfam" id="PF14160">
    <property type="entry name" value="FAM110_C"/>
    <property type="match status" value="1"/>
</dbReference>
<feature type="region of interest" description="Disordered" evidence="2">
    <location>
        <begin position="47"/>
        <end position="94"/>
    </location>
</feature>
<dbReference type="InterPro" id="IPR025740">
    <property type="entry name" value="FAM110"/>
</dbReference>
<dbReference type="InterPro" id="IPR025741">
    <property type="entry name" value="FAM110_C"/>
</dbReference>
<feature type="domain" description="Centrosome-associated FAM110 C-terminal" evidence="3">
    <location>
        <begin position="334"/>
        <end position="434"/>
    </location>
</feature>
<protein>
    <submittedName>
        <fullName evidence="6">Protein FAM110A</fullName>
    </submittedName>
</protein>
<dbReference type="Proteomes" id="UP000504632">
    <property type="component" value="Chromosome 9"/>
</dbReference>
<dbReference type="CTD" id="83541"/>
<evidence type="ECO:0000259" key="4">
    <source>
        <dbReference type="Pfam" id="PF14161"/>
    </source>
</evidence>
<evidence type="ECO:0000256" key="1">
    <source>
        <dbReference type="ARBA" id="ARBA00010576"/>
    </source>
</evidence>
<dbReference type="PANTHER" id="PTHR14758">
    <property type="entry name" value="AGAP005440-PA"/>
    <property type="match status" value="1"/>
</dbReference>
<feature type="compositionally biased region" description="Polar residues" evidence="2">
    <location>
        <begin position="223"/>
        <end position="234"/>
    </location>
</feature>
<evidence type="ECO:0000259" key="3">
    <source>
        <dbReference type="Pfam" id="PF14160"/>
    </source>
</evidence>
<sequence>MSVDTLHPSPRRLGKMPGLESSQLPTLSGIRKASAVERLEADKGKYVKSQQIVQTRQQPIIRKPLVAPRNTKMSRPQAPQPTRKVQTRPETQSGMSHLNMEHLSKLITGVSDTLLPSSSTRDKEIKGLGGANQTPLKSPSPTSTLASESSGKSSSSASTPGKSLVFSEAPSGSHAVTVRRVDVRPQVPVKRQPRRVPPQNFLLGPDPSRAVHSHILRLLKPYTQPTSTSPQNNPAGFRPIPVKPPTGFTQPLLPPPKSPTSSTQPLHSHANSPTNPSQPQSIKLPNSPTQLSSSPSQTSPLPSTIPPHLSGEDTHPPPSPAFTRLSSRSSTKRPSLARSKSDVSDRFSHVGVELERFFNFCGLDPADLEELTAPGSDIASISRLRSASAPASERSVEEEEIEEEPVKDGRPSYGISVIERNARVIKWLYGMRQAKDSAKVANI</sequence>
<reference evidence="6" key="1">
    <citation type="submission" date="2025-08" db="UniProtKB">
        <authorList>
            <consortium name="RefSeq"/>
        </authorList>
    </citation>
    <scope>IDENTIFICATION</scope>
</reference>
<dbReference type="PANTHER" id="PTHR14758:SF4">
    <property type="entry name" value="PROTEIN FAM110A"/>
    <property type="match status" value="1"/>
</dbReference>
<gene>
    <name evidence="6" type="primary">fam110a</name>
</gene>
<dbReference type="InParanoid" id="A0A6J2W9N0"/>
<accession>A0A6J2W9N0</accession>
<feature type="compositionally biased region" description="Polar residues" evidence="2">
    <location>
        <begin position="324"/>
        <end position="333"/>
    </location>
</feature>
<dbReference type="GeneID" id="115821363"/>
<dbReference type="AlphaFoldDB" id="A0A6J2W9N0"/>
<feature type="region of interest" description="Disordered" evidence="2">
    <location>
        <begin position="223"/>
        <end position="345"/>
    </location>
</feature>
<comment type="similarity">
    <text evidence="1">Belongs to the FAM110 family.</text>
</comment>
<feature type="region of interest" description="Disordered" evidence="2">
    <location>
        <begin position="388"/>
        <end position="412"/>
    </location>
</feature>
<feature type="compositionally biased region" description="Low complexity" evidence="2">
    <location>
        <begin position="143"/>
        <end position="164"/>
    </location>
</feature>
<dbReference type="OrthoDB" id="10028183at2759"/>
<organism evidence="5 6">
    <name type="scientific">Chanos chanos</name>
    <name type="common">Milkfish</name>
    <name type="synonym">Mugil chanos</name>
    <dbReference type="NCBI Taxonomy" id="29144"/>
    <lineage>
        <taxon>Eukaryota</taxon>
        <taxon>Metazoa</taxon>
        <taxon>Chordata</taxon>
        <taxon>Craniata</taxon>
        <taxon>Vertebrata</taxon>
        <taxon>Euteleostomi</taxon>
        <taxon>Actinopterygii</taxon>
        <taxon>Neopterygii</taxon>
        <taxon>Teleostei</taxon>
        <taxon>Ostariophysi</taxon>
        <taxon>Gonorynchiformes</taxon>
        <taxon>Chanidae</taxon>
        <taxon>Chanos</taxon>
    </lineage>
</organism>
<name>A0A6J2W9N0_CHACN</name>
<proteinExistence type="inferred from homology"/>
<feature type="compositionally biased region" description="Polar residues" evidence="2">
    <location>
        <begin position="48"/>
        <end position="58"/>
    </location>
</feature>
<evidence type="ECO:0000313" key="6">
    <source>
        <dbReference type="RefSeq" id="XP_030641049.1"/>
    </source>
</evidence>
<evidence type="ECO:0000313" key="5">
    <source>
        <dbReference type="Proteomes" id="UP000504632"/>
    </source>
</evidence>
<feature type="region of interest" description="Disordered" evidence="2">
    <location>
        <begin position="114"/>
        <end position="207"/>
    </location>
</feature>
<dbReference type="Pfam" id="PF14161">
    <property type="entry name" value="FAM110_N"/>
    <property type="match status" value="1"/>
</dbReference>
<dbReference type="InterPro" id="IPR025739">
    <property type="entry name" value="FAM110_N"/>
</dbReference>
<feature type="compositionally biased region" description="Polar residues" evidence="2">
    <location>
        <begin position="269"/>
        <end position="283"/>
    </location>
</feature>
<feature type="compositionally biased region" description="Polar residues" evidence="2">
    <location>
        <begin position="131"/>
        <end position="142"/>
    </location>
</feature>
<evidence type="ECO:0000256" key="2">
    <source>
        <dbReference type="SAM" id="MobiDB-lite"/>
    </source>
</evidence>